<dbReference type="InterPro" id="IPR052708">
    <property type="entry name" value="PxpC"/>
</dbReference>
<gene>
    <name evidence="5" type="ORF">K9V48_15195</name>
</gene>
<dbReference type="InterPro" id="IPR003778">
    <property type="entry name" value="CT_A_B"/>
</dbReference>
<dbReference type="NCBIfam" id="TIGR00724">
    <property type="entry name" value="urea_amlyse_rel"/>
    <property type="match status" value="1"/>
</dbReference>
<dbReference type="EMBL" id="JAIQUM010000034">
    <property type="protein sequence ID" value="MBZ5751559.1"/>
    <property type="molecule type" value="Genomic_DNA"/>
</dbReference>
<feature type="domain" description="Carboxyltransferase" evidence="4">
    <location>
        <begin position="24"/>
        <end position="322"/>
    </location>
</feature>
<evidence type="ECO:0000256" key="3">
    <source>
        <dbReference type="ARBA" id="ARBA00022840"/>
    </source>
</evidence>
<evidence type="ECO:0000313" key="5">
    <source>
        <dbReference type="EMBL" id="MBZ5751559.1"/>
    </source>
</evidence>
<organism evidence="5 6">
    <name type="scientific">Metabacillus rhizolycopersici</name>
    <dbReference type="NCBI Taxonomy" id="2875709"/>
    <lineage>
        <taxon>Bacteria</taxon>
        <taxon>Bacillati</taxon>
        <taxon>Bacillota</taxon>
        <taxon>Bacilli</taxon>
        <taxon>Bacillales</taxon>
        <taxon>Bacillaceae</taxon>
        <taxon>Metabacillus</taxon>
    </lineage>
</organism>
<evidence type="ECO:0000256" key="1">
    <source>
        <dbReference type="ARBA" id="ARBA00022741"/>
    </source>
</evidence>
<dbReference type="Gene3D" id="2.40.100.10">
    <property type="entry name" value="Cyclophilin-like"/>
    <property type="match status" value="1"/>
</dbReference>
<protein>
    <submittedName>
        <fullName evidence="5">Biotin-dependent carboxyltransferase family protein</fullName>
    </submittedName>
</protein>
<dbReference type="PANTHER" id="PTHR43309:SF5">
    <property type="entry name" value="5-OXOPROLINASE SUBUNIT C"/>
    <property type="match status" value="1"/>
</dbReference>
<keyword evidence="3" id="KW-0067">ATP-binding</keyword>
<evidence type="ECO:0000256" key="2">
    <source>
        <dbReference type="ARBA" id="ARBA00022801"/>
    </source>
</evidence>
<dbReference type="SMART" id="SM00797">
    <property type="entry name" value="AHS2"/>
    <property type="match status" value="1"/>
</dbReference>
<dbReference type="SUPFAM" id="SSF50891">
    <property type="entry name" value="Cyclophilin-like"/>
    <property type="match status" value="1"/>
</dbReference>
<reference evidence="5" key="1">
    <citation type="submission" date="2024-05" db="EMBL/GenBank/DDBJ databases">
        <title>Metabacillus sp. nov., isolated from the rhizosphere soil of tomato plants.</title>
        <authorList>
            <person name="Ma R."/>
        </authorList>
    </citation>
    <scope>NUCLEOTIDE SEQUENCE</scope>
    <source>
        <strain evidence="5">DBTR6</strain>
    </source>
</reference>
<keyword evidence="6" id="KW-1185">Reference proteome</keyword>
<dbReference type="InterPro" id="IPR029000">
    <property type="entry name" value="Cyclophilin-like_dom_sf"/>
</dbReference>
<comment type="caution">
    <text evidence="5">The sequence shown here is derived from an EMBL/GenBank/DDBJ whole genome shotgun (WGS) entry which is preliminary data.</text>
</comment>
<proteinExistence type="predicted"/>
<name>A0ABS7UU42_9BACI</name>
<accession>A0ABS7UU42</accession>
<keyword evidence="1" id="KW-0547">Nucleotide-binding</keyword>
<keyword evidence="2" id="KW-0378">Hydrolase</keyword>
<evidence type="ECO:0000313" key="6">
    <source>
        <dbReference type="Proteomes" id="UP001165287"/>
    </source>
</evidence>
<dbReference type="PANTHER" id="PTHR43309">
    <property type="entry name" value="5-OXOPROLINASE SUBUNIT C"/>
    <property type="match status" value="1"/>
</dbReference>
<sequence length="342" mass="37624">MTLKVIDPGLSTSVQDLGRIGFQQYGVVVGGVMDEIAARIANVLIGNKEEDAVLELTLMGPTLLIQKDIVISICGADLSAKIDRVPIPLWKPIFVKEGSILHFGRPQKGCRAYLAIAGGIDVSMIMGSRSTYVRGGFGGYQGRALQEGDVLNQNPHKSKKTTCLMDYLGRKISSNPFHTVHWTVSSKIKPMYDKNPEIHFIKGPQFDQFSVKSKQKFVTEHYQVTSKSDRMGYRLSGTALELTSQVELLSEAVTMGTIQVPNDGQPIILMADRQTIGGYPKIGCVASIDFPVLAQVMPGEKLTFKEITINEAQRLLIEREHAFSELRSGISLAIRRMKNGAN</sequence>
<evidence type="ECO:0000259" key="4">
    <source>
        <dbReference type="SMART" id="SM00797"/>
    </source>
</evidence>
<dbReference type="Proteomes" id="UP001165287">
    <property type="component" value="Unassembled WGS sequence"/>
</dbReference>
<dbReference type="RefSeq" id="WP_224139886.1">
    <property type="nucleotide sequence ID" value="NZ_JAIQUM010000034.1"/>
</dbReference>
<dbReference type="Pfam" id="PF02626">
    <property type="entry name" value="CT_A_B"/>
    <property type="match status" value="1"/>
</dbReference>